<evidence type="ECO:0000259" key="8">
    <source>
        <dbReference type="Pfam" id="PF03299"/>
    </source>
</evidence>
<organism evidence="9 10">
    <name type="scientific">Steinernema hermaphroditum</name>
    <dbReference type="NCBI Taxonomy" id="289476"/>
    <lineage>
        <taxon>Eukaryota</taxon>
        <taxon>Metazoa</taxon>
        <taxon>Ecdysozoa</taxon>
        <taxon>Nematoda</taxon>
        <taxon>Chromadorea</taxon>
        <taxon>Rhabditida</taxon>
        <taxon>Tylenchina</taxon>
        <taxon>Panagrolaimomorpha</taxon>
        <taxon>Strongyloidoidea</taxon>
        <taxon>Steinernematidae</taxon>
        <taxon>Steinernema</taxon>
    </lineage>
</organism>
<keyword evidence="10" id="KW-1185">Reference proteome</keyword>
<evidence type="ECO:0000256" key="7">
    <source>
        <dbReference type="SAM" id="MobiDB-lite"/>
    </source>
</evidence>
<dbReference type="GO" id="GO:0000977">
    <property type="term" value="F:RNA polymerase II transcription regulatory region sequence-specific DNA binding"/>
    <property type="evidence" value="ECO:0007669"/>
    <property type="project" value="TreeGrafter"/>
</dbReference>
<dbReference type="InterPro" id="IPR013854">
    <property type="entry name" value="TF_AP2_C"/>
</dbReference>
<dbReference type="Proteomes" id="UP001175271">
    <property type="component" value="Unassembled WGS sequence"/>
</dbReference>
<feature type="compositionally biased region" description="Acidic residues" evidence="7">
    <location>
        <begin position="75"/>
        <end position="92"/>
    </location>
</feature>
<evidence type="ECO:0000256" key="4">
    <source>
        <dbReference type="ARBA" id="ARBA00023125"/>
    </source>
</evidence>
<dbReference type="GO" id="GO:0005634">
    <property type="term" value="C:nucleus"/>
    <property type="evidence" value="ECO:0007669"/>
    <property type="project" value="UniProtKB-SubCell"/>
</dbReference>
<dbReference type="Pfam" id="PF03299">
    <property type="entry name" value="TF_AP-2"/>
    <property type="match status" value="1"/>
</dbReference>
<gene>
    <name evidence="9" type="ORF">QR680_009303</name>
</gene>
<comment type="similarity">
    <text evidence="2">Belongs to the AP-2 family.</text>
</comment>
<accession>A0AA39IL41</accession>
<evidence type="ECO:0000256" key="1">
    <source>
        <dbReference type="ARBA" id="ARBA00004123"/>
    </source>
</evidence>
<comment type="caution">
    <text evidence="9">The sequence shown here is derived from an EMBL/GenBank/DDBJ whole genome shotgun (WGS) entry which is preliminary data.</text>
</comment>
<keyword evidence="6" id="KW-0539">Nucleus</keyword>
<dbReference type="EMBL" id="JAUCMV010000001">
    <property type="protein sequence ID" value="KAK0425655.1"/>
    <property type="molecule type" value="Genomic_DNA"/>
</dbReference>
<evidence type="ECO:0000313" key="10">
    <source>
        <dbReference type="Proteomes" id="UP001175271"/>
    </source>
</evidence>
<sequence>MISAVETADWVSPLAGAGAESFFHQMAAQHPSSEAPIYPPANAQLSDALNAPKKRPFEASGAASIPAKRPRRSPEDDEGVDSEGETTTDDDDSPRSPEFLSAAPSVESSPERLKTLPPHSSSELYPLGSYFNYPSAAESFQNPYASTTQFINSQQIAYGYFYDNNLAQPSQSANVDLQSALRKTIGQQTHQKLDISPSMFPGGAGGGAILVKGPHEVYCSVPGRTSLLSNTKKHKVTIGEIQRRISPPECLNASLLGGILRRAKSKDGGKALRESLKKIGLTLPPGRRKAGNVTSWTALVEEESLQMAKDFRDIVLKDFPAKLMGETLLKGALRSEHEIQTTRATIFGAREVITTLTSIVAADRSPICASMPQMLILDTDVQKKMTHFSLLTHGFGNPAVGAVLECVQTILSEALRFIDQNYPHIAGVVTAPPMDFGQMMNFAAPDAMMNK</sequence>
<name>A0AA39IL41_9BILA</name>
<dbReference type="AlphaFoldDB" id="A0AA39IL41"/>
<evidence type="ECO:0000256" key="2">
    <source>
        <dbReference type="ARBA" id="ARBA00007770"/>
    </source>
</evidence>
<evidence type="ECO:0000256" key="6">
    <source>
        <dbReference type="ARBA" id="ARBA00023242"/>
    </source>
</evidence>
<feature type="domain" description="Transcription factor AP-2 C-terminal" evidence="8">
    <location>
        <begin position="218"/>
        <end position="413"/>
    </location>
</feature>
<dbReference type="PANTHER" id="PTHR10812">
    <property type="entry name" value="TRANSCRIPTION FACTOR AP-2"/>
    <property type="match status" value="1"/>
</dbReference>
<reference evidence="9" key="1">
    <citation type="submission" date="2023-06" db="EMBL/GenBank/DDBJ databases">
        <title>Genomic analysis of the entomopathogenic nematode Steinernema hermaphroditum.</title>
        <authorList>
            <person name="Schwarz E.M."/>
            <person name="Heppert J.K."/>
            <person name="Baniya A."/>
            <person name="Schwartz H.T."/>
            <person name="Tan C.-H."/>
            <person name="Antoshechkin I."/>
            <person name="Sternberg P.W."/>
            <person name="Goodrich-Blair H."/>
            <person name="Dillman A.R."/>
        </authorList>
    </citation>
    <scope>NUCLEOTIDE SEQUENCE</scope>
    <source>
        <strain evidence="9">PS9179</strain>
        <tissue evidence="9">Whole animal</tissue>
    </source>
</reference>
<evidence type="ECO:0000313" key="9">
    <source>
        <dbReference type="EMBL" id="KAK0425655.1"/>
    </source>
</evidence>
<keyword evidence="4" id="KW-0238">DNA-binding</keyword>
<proteinExistence type="inferred from homology"/>
<protein>
    <recommendedName>
        <fullName evidence="8">Transcription factor AP-2 C-terminal domain-containing protein</fullName>
    </recommendedName>
</protein>
<dbReference type="InterPro" id="IPR004979">
    <property type="entry name" value="TF_AP2"/>
</dbReference>
<dbReference type="PRINTS" id="PR01748">
    <property type="entry name" value="AP2TNSCPFCT"/>
</dbReference>
<feature type="region of interest" description="Disordered" evidence="7">
    <location>
        <begin position="27"/>
        <end position="120"/>
    </location>
</feature>
<dbReference type="GO" id="GO:0000981">
    <property type="term" value="F:DNA-binding transcription factor activity, RNA polymerase II-specific"/>
    <property type="evidence" value="ECO:0007669"/>
    <property type="project" value="TreeGrafter"/>
</dbReference>
<evidence type="ECO:0000256" key="3">
    <source>
        <dbReference type="ARBA" id="ARBA00023015"/>
    </source>
</evidence>
<dbReference type="GO" id="GO:0042127">
    <property type="term" value="P:regulation of cell population proliferation"/>
    <property type="evidence" value="ECO:0007669"/>
    <property type="project" value="TreeGrafter"/>
</dbReference>
<evidence type="ECO:0000256" key="5">
    <source>
        <dbReference type="ARBA" id="ARBA00023163"/>
    </source>
</evidence>
<dbReference type="PANTHER" id="PTHR10812:SF17">
    <property type="entry name" value="TRANSCRIPTION FACTOR AP-2, ISOFORM D"/>
    <property type="match status" value="1"/>
</dbReference>
<keyword evidence="5" id="KW-0804">Transcription</keyword>
<keyword evidence="3" id="KW-0805">Transcription regulation</keyword>
<comment type="subcellular location">
    <subcellularLocation>
        <location evidence="1">Nucleus</location>
    </subcellularLocation>
</comment>